<accession>A0ACB8U872</accession>
<name>A0ACB8U872_9APHY</name>
<comment type="caution">
    <text evidence="1">The sequence shown here is derived from an EMBL/GenBank/DDBJ whole genome shotgun (WGS) entry which is preliminary data.</text>
</comment>
<dbReference type="Proteomes" id="UP001055072">
    <property type="component" value="Unassembled WGS sequence"/>
</dbReference>
<dbReference type="EMBL" id="MU274908">
    <property type="protein sequence ID" value="KAI0090359.1"/>
    <property type="molecule type" value="Genomic_DNA"/>
</dbReference>
<organism evidence="1 2">
    <name type="scientific">Irpex rosettiformis</name>
    <dbReference type="NCBI Taxonomy" id="378272"/>
    <lineage>
        <taxon>Eukaryota</taxon>
        <taxon>Fungi</taxon>
        <taxon>Dikarya</taxon>
        <taxon>Basidiomycota</taxon>
        <taxon>Agaricomycotina</taxon>
        <taxon>Agaricomycetes</taxon>
        <taxon>Polyporales</taxon>
        <taxon>Irpicaceae</taxon>
        <taxon>Irpex</taxon>
    </lineage>
</organism>
<protein>
    <submittedName>
        <fullName evidence="1">Aquaporin-like protein</fullName>
    </submittedName>
</protein>
<evidence type="ECO:0000313" key="1">
    <source>
        <dbReference type="EMBL" id="KAI0090359.1"/>
    </source>
</evidence>
<proteinExistence type="predicted"/>
<gene>
    <name evidence="1" type="ORF">BDY19DRAFT_1069258</name>
</gene>
<evidence type="ECO:0000313" key="2">
    <source>
        <dbReference type="Proteomes" id="UP001055072"/>
    </source>
</evidence>
<sequence>MFRSKQDKHESTQPIASSENSTNPSNVHDRPSKSGLFANIADDSQAALVEFFGTTTFLTLAFGGVQASAYEASVQGIPNFSVDRVMYISLSFGLSLLVSAWLFFRVTGGLFNPNISLALLISGVIGPVRFVLYCIAQLVGGIAAAALVLALTPGALQSKYASFRIWTGMNTARSFGPAAVTGFPFGTQWIYWVGPGLGSLFAATFYAILKHYHYWKLNPGADGTDRYLSPPDPVAKVVSRYSFSKSSRTRGSSMSVDVRSAVDGPDGAPIQGGHGRDGPQSDYLGGGSGAGPATGPATGTGGRGNVLFGEVDNDESRKAGHGVNDSPV</sequence>
<keyword evidence="2" id="KW-1185">Reference proteome</keyword>
<reference evidence="1" key="1">
    <citation type="journal article" date="2021" name="Environ. Microbiol.">
        <title>Gene family expansions and transcriptome signatures uncover fungal adaptations to wood decay.</title>
        <authorList>
            <person name="Hage H."/>
            <person name="Miyauchi S."/>
            <person name="Viragh M."/>
            <person name="Drula E."/>
            <person name="Min B."/>
            <person name="Chaduli D."/>
            <person name="Navarro D."/>
            <person name="Favel A."/>
            <person name="Norest M."/>
            <person name="Lesage-Meessen L."/>
            <person name="Balint B."/>
            <person name="Merenyi Z."/>
            <person name="de Eugenio L."/>
            <person name="Morin E."/>
            <person name="Martinez A.T."/>
            <person name="Baldrian P."/>
            <person name="Stursova M."/>
            <person name="Martinez M.J."/>
            <person name="Novotny C."/>
            <person name="Magnuson J.K."/>
            <person name="Spatafora J.W."/>
            <person name="Maurice S."/>
            <person name="Pangilinan J."/>
            <person name="Andreopoulos W."/>
            <person name="LaButti K."/>
            <person name="Hundley H."/>
            <person name="Na H."/>
            <person name="Kuo A."/>
            <person name="Barry K."/>
            <person name="Lipzen A."/>
            <person name="Henrissat B."/>
            <person name="Riley R."/>
            <person name="Ahrendt S."/>
            <person name="Nagy L.G."/>
            <person name="Grigoriev I.V."/>
            <person name="Martin F."/>
            <person name="Rosso M.N."/>
        </authorList>
    </citation>
    <scope>NUCLEOTIDE SEQUENCE</scope>
    <source>
        <strain evidence="1">CBS 384.51</strain>
    </source>
</reference>